<dbReference type="EMBL" id="CP098611">
    <property type="protein sequence ID" value="USR91612.1"/>
    <property type="molecule type" value="Genomic_DNA"/>
</dbReference>
<dbReference type="InterPro" id="IPR025578">
    <property type="entry name" value="DUF4359"/>
</dbReference>
<dbReference type="Pfam" id="PF14271">
    <property type="entry name" value="DUF4359"/>
    <property type="match status" value="1"/>
</dbReference>
<protein>
    <submittedName>
        <fullName evidence="1">DUF4359 domain-containing protein</fullName>
    </submittedName>
</protein>
<name>A0ABY5AS02_9CYAN</name>
<sequence length="121" mass="13466">MKTSLIGIGIVVLGAGMALGVTNPSREQYRVYAGEILATHLKEEVCTGLRGGQDLCQSFVEESRPQIEQIIDRNTNRDNFFLFSIYRTELSLPIPIPGIPTIQAETIGGLTQFYTYELEEI</sequence>
<proteinExistence type="predicted"/>
<accession>A0ABY5AS02</accession>
<organism evidence="1 2">
    <name type="scientific">Phormidium yuhuli AB48</name>
    <dbReference type="NCBI Taxonomy" id="2940671"/>
    <lineage>
        <taxon>Bacteria</taxon>
        <taxon>Bacillati</taxon>
        <taxon>Cyanobacteriota</taxon>
        <taxon>Cyanophyceae</taxon>
        <taxon>Oscillatoriophycideae</taxon>
        <taxon>Oscillatoriales</taxon>
        <taxon>Oscillatoriaceae</taxon>
        <taxon>Phormidium</taxon>
        <taxon>Phormidium yuhuli</taxon>
    </lineage>
</organism>
<keyword evidence="2" id="KW-1185">Reference proteome</keyword>
<reference evidence="1" key="1">
    <citation type="submission" date="2022-06" db="EMBL/GenBank/DDBJ databases">
        <title>Genome sequence of Phormidium yuhuli AB48 isolated from an industrial photobioreactor environment.</title>
        <authorList>
            <person name="Qiu Y."/>
            <person name="Noonan A.J.C."/>
            <person name="Dofher K."/>
            <person name="Koch M."/>
            <person name="Kieft B."/>
            <person name="Lin X."/>
            <person name="Ziels R.M."/>
            <person name="Hallam S.J."/>
        </authorList>
    </citation>
    <scope>NUCLEOTIDE SEQUENCE</scope>
    <source>
        <strain evidence="1">AB48</strain>
    </source>
</reference>
<evidence type="ECO:0000313" key="1">
    <source>
        <dbReference type="EMBL" id="USR91612.1"/>
    </source>
</evidence>
<gene>
    <name evidence="1" type="ORF">NEA10_02475</name>
</gene>
<dbReference type="Proteomes" id="UP001056708">
    <property type="component" value="Chromosome"/>
</dbReference>
<dbReference type="RefSeq" id="WP_252663630.1">
    <property type="nucleotide sequence ID" value="NZ_CP098611.1"/>
</dbReference>
<evidence type="ECO:0000313" key="2">
    <source>
        <dbReference type="Proteomes" id="UP001056708"/>
    </source>
</evidence>